<name>A0A0R2S9T6_9GAMM</name>
<dbReference type="GO" id="GO:0003723">
    <property type="term" value="F:RNA binding"/>
    <property type="evidence" value="ECO:0007669"/>
    <property type="project" value="UniProtKB-UniRule"/>
</dbReference>
<dbReference type="InterPro" id="IPR043519">
    <property type="entry name" value="NT_sf"/>
</dbReference>
<dbReference type="Pfam" id="PF01743">
    <property type="entry name" value="PolyA_pol"/>
    <property type="match status" value="1"/>
</dbReference>
<dbReference type="InterPro" id="IPR010206">
    <property type="entry name" value="PolA_pol_I"/>
</dbReference>
<evidence type="ECO:0000313" key="14">
    <source>
        <dbReference type="Proteomes" id="UP000051934"/>
    </source>
</evidence>
<evidence type="ECO:0000259" key="10">
    <source>
        <dbReference type="Pfam" id="PF01743"/>
    </source>
</evidence>
<dbReference type="GO" id="GO:0005524">
    <property type="term" value="F:ATP binding"/>
    <property type="evidence" value="ECO:0007669"/>
    <property type="project" value="UniProtKB-UniRule"/>
</dbReference>
<evidence type="ECO:0000256" key="7">
    <source>
        <dbReference type="HAMAP-Rule" id="MF_00957"/>
    </source>
</evidence>
<keyword evidence="4 7" id="KW-0067">ATP-binding</keyword>
<dbReference type="CDD" id="cd05398">
    <property type="entry name" value="NT_ClassII-CCAase"/>
    <property type="match status" value="1"/>
</dbReference>
<evidence type="ECO:0000259" key="12">
    <source>
        <dbReference type="Pfam" id="PF12627"/>
    </source>
</evidence>
<dbReference type="EC" id="2.7.7.19" evidence="7"/>
<dbReference type="AlphaFoldDB" id="A0A0R2S9T6"/>
<dbReference type="PANTHER" id="PTHR43051:SF1">
    <property type="entry name" value="POLYNUCLEOTIDE ADENYLYLTRANSFERASE FAMILY PROTEIN"/>
    <property type="match status" value="1"/>
</dbReference>
<evidence type="ECO:0000256" key="1">
    <source>
        <dbReference type="ARBA" id="ARBA00022664"/>
    </source>
</evidence>
<evidence type="ECO:0000256" key="9">
    <source>
        <dbReference type="SAM" id="MobiDB-lite"/>
    </source>
</evidence>
<dbReference type="InterPro" id="IPR002646">
    <property type="entry name" value="PolA_pol_head_dom"/>
</dbReference>
<dbReference type="SUPFAM" id="SSF81301">
    <property type="entry name" value="Nucleotidyltransferase"/>
    <property type="match status" value="1"/>
</dbReference>
<dbReference type="GO" id="GO:1990817">
    <property type="term" value="F:poly(A) RNA polymerase activity"/>
    <property type="evidence" value="ECO:0007669"/>
    <property type="project" value="UniProtKB-UniRule"/>
</dbReference>
<keyword evidence="3 7" id="KW-0547">Nucleotide-binding</keyword>
<feature type="domain" description="Polymerase A arginine-rich C-terminal" evidence="11">
    <location>
        <begin position="334"/>
        <end position="448"/>
    </location>
</feature>
<dbReference type="PANTHER" id="PTHR43051">
    <property type="entry name" value="POLYNUCLEOTIDE ADENYLYLTRANSFERASE FAMILY PROTEIN"/>
    <property type="match status" value="1"/>
</dbReference>
<evidence type="ECO:0000256" key="3">
    <source>
        <dbReference type="ARBA" id="ARBA00022741"/>
    </source>
</evidence>
<dbReference type="Gene3D" id="1.10.3090.10">
    <property type="entry name" value="cca-adding enzyme, domain 2"/>
    <property type="match status" value="1"/>
</dbReference>
<dbReference type="InterPro" id="IPR025866">
    <property type="entry name" value="PolyA_pol_arg_C_dom"/>
</dbReference>
<dbReference type="InterPro" id="IPR052191">
    <property type="entry name" value="tRNA_ntf/polyA_polymerase_I"/>
</dbReference>
<dbReference type="SUPFAM" id="SSF81891">
    <property type="entry name" value="Poly A polymerase C-terminal region-like"/>
    <property type="match status" value="1"/>
</dbReference>
<evidence type="ECO:0000256" key="2">
    <source>
        <dbReference type="ARBA" id="ARBA00022679"/>
    </source>
</evidence>
<feature type="region of interest" description="Disordered" evidence="9">
    <location>
        <begin position="426"/>
        <end position="454"/>
    </location>
</feature>
<dbReference type="Pfam" id="PF12626">
    <property type="entry name" value="PolyA_pol_arg_C"/>
    <property type="match status" value="1"/>
</dbReference>
<reference evidence="13 14" key="1">
    <citation type="submission" date="2015-10" db="EMBL/GenBank/DDBJ databases">
        <title>Metagenome-Assembled Genomes uncover a global brackish microbiome.</title>
        <authorList>
            <person name="Hugerth L.W."/>
            <person name="Larsson J."/>
            <person name="Alneberg J."/>
            <person name="Lindh M.V."/>
            <person name="Legrand C."/>
            <person name="Pinhassi J."/>
            <person name="Andersson A.F."/>
        </authorList>
    </citation>
    <scope>NUCLEOTIDE SEQUENCE [LARGE SCALE GENOMIC DNA]</scope>
    <source>
        <strain evidence="13">BACL4 MAG-120507-bin80</strain>
    </source>
</reference>
<dbReference type="HAMAP" id="MF_00957">
    <property type="entry name" value="PolyA_pol"/>
    <property type="match status" value="1"/>
</dbReference>
<evidence type="ECO:0000256" key="8">
    <source>
        <dbReference type="RuleBase" id="RU003953"/>
    </source>
</evidence>
<feature type="domain" description="Poly A polymerase head" evidence="10">
    <location>
        <begin position="47"/>
        <end position="187"/>
    </location>
</feature>
<dbReference type="Proteomes" id="UP000051934">
    <property type="component" value="Unassembled WGS sequence"/>
</dbReference>
<dbReference type="Gene3D" id="3.30.460.10">
    <property type="entry name" value="Beta Polymerase, domain 2"/>
    <property type="match status" value="1"/>
</dbReference>
<keyword evidence="2 7" id="KW-0808">Transferase</keyword>
<feature type="active site" evidence="7">
    <location>
        <position position="66"/>
    </location>
</feature>
<dbReference type="GO" id="GO:0043633">
    <property type="term" value="P:polyadenylation-dependent RNA catabolic process"/>
    <property type="evidence" value="ECO:0007669"/>
    <property type="project" value="InterPro"/>
</dbReference>
<keyword evidence="6 7" id="KW-0804">Transcription</keyword>
<evidence type="ECO:0000256" key="4">
    <source>
        <dbReference type="ARBA" id="ARBA00022840"/>
    </source>
</evidence>
<dbReference type="EMBL" id="LIBB01000157">
    <property type="protein sequence ID" value="KRO71620.1"/>
    <property type="molecule type" value="Genomic_DNA"/>
</dbReference>
<gene>
    <name evidence="7" type="primary">pcnB</name>
    <name evidence="13" type="ORF">ABR69_06035</name>
</gene>
<dbReference type="GO" id="GO:0006397">
    <property type="term" value="P:mRNA processing"/>
    <property type="evidence" value="ECO:0007669"/>
    <property type="project" value="UniProtKB-KW"/>
</dbReference>
<evidence type="ECO:0000313" key="13">
    <source>
        <dbReference type="EMBL" id="KRO71620.1"/>
    </source>
</evidence>
<feature type="active site" evidence="7">
    <location>
        <position position="64"/>
    </location>
</feature>
<proteinExistence type="inferred from homology"/>
<dbReference type="InterPro" id="IPR032828">
    <property type="entry name" value="PolyA_RNA-bd"/>
</dbReference>
<feature type="active site" evidence="7">
    <location>
        <position position="156"/>
    </location>
</feature>
<evidence type="ECO:0000259" key="11">
    <source>
        <dbReference type="Pfam" id="PF12626"/>
    </source>
</evidence>
<feature type="compositionally biased region" description="Basic residues" evidence="9">
    <location>
        <begin position="439"/>
        <end position="454"/>
    </location>
</feature>
<feature type="compositionally biased region" description="Basic and acidic residues" evidence="9">
    <location>
        <begin position="426"/>
        <end position="438"/>
    </location>
</feature>
<sequence length="454" mass="51902">MHKEDHPLGLDKATLIPRDEHTVSRRHISDNALSVLRKLDSAGFQGYLVGGGVRDLLLEKRPKDFDIATDATPEELRSLFRNSRIIGRRFKIVHLRYGREIIEATTFRAPHDVAVELGENSSRKGIRNLDSAHSTAGMILRDNVYGNVDEDALRRDFTVNALYYRTTDFAILDFSTGMQDLKDRKIRMIGDPAERYKEDPVRMLRALRFSAKLDFDIEEETLKPINELAYLLESISPARLFDETIKLLASGQAEATFALLQKYQPGNYLFAPTLRALLTRFKARDNAAELLQLALKNTDNRLAEGKSVTPAFLYAALLWPVVKLKLELNSLPKLNAAQQFNVAANSALAEQLTYTSIPKRFTQVTKEIWEMQARLETRNRRAAEGAYDHPRFRAAYDFLLLREDGGENLGGVGSWWTEFQEASAEERENMLEQLPREQKPKRKARRRKPARKEN</sequence>
<evidence type="ECO:0000256" key="6">
    <source>
        <dbReference type="ARBA" id="ARBA00023163"/>
    </source>
</evidence>
<dbReference type="NCBIfam" id="TIGR01942">
    <property type="entry name" value="pcnB"/>
    <property type="match status" value="1"/>
</dbReference>
<evidence type="ECO:0000256" key="5">
    <source>
        <dbReference type="ARBA" id="ARBA00022884"/>
    </source>
</evidence>
<keyword evidence="1 7" id="KW-0507">mRNA processing</keyword>
<organism evidence="13 14">
    <name type="scientific">OM182 bacterium BACL3 MAG-120507-bin80</name>
    <dbReference type="NCBI Taxonomy" id="1655577"/>
    <lineage>
        <taxon>Bacteria</taxon>
        <taxon>Pseudomonadati</taxon>
        <taxon>Pseudomonadota</taxon>
        <taxon>Gammaproteobacteria</taxon>
        <taxon>OMG group</taxon>
        <taxon>OM182 clade</taxon>
    </lineage>
</organism>
<dbReference type="Pfam" id="PF12627">
    <property type="entry name" value="PolyA_pol_RNAbd"/>
    <property type="match status" value="1"/>
</dbReference>
<protein>
    <recommendedName>
        <fullName evidence="7">Poly(A) polymerase I</fullName>
        <shortName evidence="7">PAP I</shortName>
        <ecNumber evidence="7">2.7.7.19</ecNumber>
    </recommendedName>
</protein>
<comment type="function">
    <text evidence="7">Adds poly(A) tail to the 3' end of many RNAs, which usually targets these RNAs for decay. Plays a significant role in the global control of gene expression, through influencing the rate of transcript degradation, and in the general RNA quality control.</text>
</comment>
<comment type="similarity">
    <text evidence="7 8">Belongs to the tRNA nucleotidyltransferase/poly(A) polymerase family.</text>
</comment>
<comment type="catalytic activity">
    <reaction evidence="7">
        <text>RNA(n) + ATP = RNA(n)-3'-adenine ribonucleotide + diphosphate</text>
        <dbReference type="Rhea" id="RHEA:11332"/>
        <dbReference type="Rhea" id="RHEA-COMP:14527"/>
        <dbReference type="Rhea" id="RHEA-COMP:17347"/>
        <dbReference type="ChEBI" id="CHEBI:30616"/>
        <dbReference type="ChEBI" id="CHEBI:33019"/>
        <dbReference type="ChEBI" id="CHEBI:140395"/>
        <dbReference type="ChEBI" id="CHEBI:173115"/>
        <dbReference type="EC" id="2.7.7.19"/>
    </reaction>
</comment>
<feature type="domain" description="tRNA nucleotidyltransferase/poly(A) polymerase RNA and SrmB- binding" evidence="12">
    <location>
        <begin position="214"/>
        <end position="274"/>
    </location>
</feature>
<accession>A0A0R2S9T6</accession>
<keyword evidence="5 7" id="KW-0694">RNA-binding</keyword>
<comment type="caution">
    <text evidence="13">The sequence shown here is derived from an EMBL/GenBank/DDBJ whole genome shotgun (WGS) entry which is preliminary data.</text>
</comment>